<feature type="compositionally biased region" description="Basic and acidic residues" evidence="1">
    <location>
        <begin position="61"/>
        <end position="74"/>
    </location>
</feature>
<dbReference type="EMBL" id="KB933181">
    <property type="protein sequence ID" value="EON99068.1"/>
    <property type="molecule type" value="Genomic_DNA"/>
</dbReference>
<dbReference type="Proteomes" id="UP000014074">
    <property type="component" value="Unassembled WGS sequence"/>
</dbReference>
<feature type="compositionally biased region" description="Polar residues" evidence="1">
    <location>
        <begin position="36"/>
        <end position="53"/>
    </location>
</feature>
<evidence type="ECO:0000313" key="3">
    <source>
        <dbReference type="Proteomes" id="UP000014074"/>
    </source>
</evidence>
<evidence type="ECO:0000256" key="1">
    <source>
        <dbReference type="SAM" id="MobiDB-lite"/>
    </source>
</evidence>
<dbReference type="KEGG" id="tmn:UCRPA7_5507"/>
<reference evidence="3" key="1">
    <citation type="journal article" date="2013" name="Genome Announc.">
        <title>Draft genome sequence of the ascomycete Phaeoacremonium aleophilum strain UCR-PA7, a causal agent of the esca disease complex in grapevines.</title>
        <authorList>
            <person name="Blanco-Ulate B."/>
            <person name="Rolshausen P."/>
            <person name="Cantu D."/>
        </authorList>
    </citation>
    <scope>NUCLEOTIDE SEQUENCE [LARGE SCALE GENOMIC DNA]</scope>
    <source>
        <strain evidence="3">UCR-PA7</strain>
    </source>
</reference>
<accession>R8BIB2</accession>
<dbReference type="AlphaFoldDB" id="R8BIB2"/>
<keyword evidence="2" id="KW-0238">DNA-binding</keyword>
<feature type="region of interest" description="Disordered" evidence="1">
    <location>
        <begin position="524"/>
        <end position="616"/>
    </location>
</feature>
<dbReference type="OrthoDB" id="5398572at2759"/>
<feature type="compositionally biased region" description="Low complexity" evidence="1">
    <location>
        <begin position="431"/>
        <end position="442"/>
    </location>
</feature>
<dbReference type="eggNOG" id="ENOG502SFIP">
    <property type="taxonomic scope" value="Eukaryota"/>
</dbReference>
<feature type="compositionally biased region" description="Polar residues" evidence="1">
    <location>
        <begin position="443"/>
        <end position="460"/>
    </location>
</feature>
<evidence type="ECO:0000313" key="2">
    <source>
        <dbReference type="EMBL" id="EON99068.1"/>
    </source>
</evidence>
<organism evidence="2 3">
    <name type="scientific">Phaeoacremonium minimum (strain UCR-PA7)</name>
    <name type="common">Esca disease fungus</name>
    <name type="synonym">Togninia minima</name>
    <dbReference type="NCBI Taxonomy" id="1286976"/>
    <lineage>
        <taxon>Eukaryota</taxon>
        <taxon>Fungi</taxon>
        <taxon>Dikarya</taxon>
        <taxon>Ascomycota</taxon>
        <taxon>Pezizomycotina</taxon>
        <taxon>Sordariomycetes</taxon>
        <taxon>Sordariomycetidae</taxon>
        <taxon>Togniniales</taxon>
        <taxon>Togniniaceae</taxon>
        <taxon>Phaeoacremonium</taxon>
    </lineage>
</organism>
<dbReference type="RefSeq" id="XP_007916245.1">
    <property type="nucleotide sequence ID" value="XM_007918054.1"/>
</dbReference>
<feature type="region of interest" description="Disordered" evidence="1">
    <location>
        <begin position="408"/>
        <end position="460"/>
    </location>
</feature>
<feature type="region of interest" description="Disordered" evidence="1">
    <location>
        <begin position="1"/>
        <end position="125"/>
    </location>
</feature>
<feature type="compositionally biased region" description="Pro residues" evidence="1">
    <location>
        <begin position="23"/>
        <end position="34"/>
    </location>
</feature>
<gene>
    <name evidence="2" type="ORF">UCRPA7_5507</name>
</gene>
<feature type="compositionally biased region" description="Acidic residues" evidence="1">
    <location>
        <begin position="531"/>
        <end position="540"/>
    </location>
</feature>
<proteinExistence type="predicted"/>
<protein>
    <submittedName>
        <fullName evidence="2">Putative myb dna-binding domain protein</fullName>
    </submittedName>
</protein>
<dbReference type="GeneID" id="19326070"/>
<feature type="region of interest" description="Disordered" evidence="1">
    <location>
        <begin position="477"/>
        <end position="512"/>
    </location>
</feature>
<feature type="compositionally biased region" description="Polar residues" evidence="1">
    <location>
        <begin position="75"/>
        <end position="103"/>
    </location>
</feature>
<name>R8BIB2_PHAM7</name>
<keyword evidence="3" id="KW-1185">Reference proteome</keyword>
<dbReference type="HOGENOM" id="CLU_429673_0_0_1"/>
<sequence>MTGRGRGRNGKAAANRAGEDAPAPGPENTMPPPATTRVTRSAQAQSKEANNEPQVPVRQLEIPRRGTRREDRAQSKASVASISSLRSARTGTDFFQSQQSQEPQVAASDVSEDDDNRDRETTAVSVVESPAQQKARFRLMNKFLERLYTSARDLLDHLIEPDQDDVWHAELPAFRDAFNRDREHYYREGSPYFLDLNYVLESLQADLSSTSGLAAARVIAAENVVSYLANIKATTLSGPESEMPLTMLQAMDNALGKVLVSLQACGIPRWADDRDRAALELALELRTQLFIATYKQFGSQQEDPLGLLAHVFCHPNAVENAEDEGSLRGLLDRGPYARLMGTDVNLAVYIRNHYQNRIKAILGTFEYEGNDRYNIIVTRLESEFSYDGFVDDVEDWVRETFDHIEDVRMSRNASQQSPSLALGPREQSMEQSQADDSQTDSDLNSQPIVRGPPNSSAPSLLTSDSILRLKQLESGSVAIPPSNQRAAANGSSSASLWHQAATPGPSNNGTLYAESAANSAKRPYVVGDGQFDNDDDDAFETDNRAPSSQRRAQAPGRQRTSPKRVRIAPGETEMLPPPPRSRVAPSSAPPRPSASASALGASQKLPPPPPSTEPDLLQLSQMSRQISIAHRRPREPQRRQAWSRDDTKTLIRAVYTYECKWALIARLAAQRQIPFDHVRDQQALRDKARLVKVDFLKTDSVLPPGFDGVVLGQKERRIVVDCGRNPDRKEADIDPETNLPTNTVYVEDPFA</sequence>
<feature type="compositionally biased region" description="Polar residues" evidence="1">
    <location>
        <begin position="481"/>
        <end position="496"/>
    </location>
</feature>
<dbReference type="GO" id="GO:0003677">
    <property type="term" value="F:DNA binding"/>
    <property type="evidence" value="ECO:0007669"/>
    <property type="project" value="UniProtKB-KW"/>
</dbReference>